<name>A0A6L2PMK5_COPFO</name>
<dbReference type="AlphaFoldDB" id="A0A6L2PMK5"/>
<dbReference type="InterPro" id="IPR006906">
    <property type="entry name" value="Timeless_N"/>
</dbReference>
<gene>
    <name evidence="5" type="ORF">Cfor_06479</name>
</gene>
<dbReference type="GO" id="GO:0006281">
    <property type="term" value="P:DNA repair"/>
    <property type="evidence" value="ECO:0007669"/>
    <property type="project" value="TreeGrafter"/>
</dbReference>
<dbReference type="GO" id="GO:0003677">
    <property type="term" value="F:DNA binding"/>
    <property type="evidence" value="ECO:0007669"/>
    <property type="project" value="TreeGrafter"/>
</dbReference>
<dbReference type="OrthoDB" id="310853at2759"/>
<evidence type="ECO:0000256" key="3">
    <source>
        <dbReference type="ARBA" id="ARBA00023306"/>
    </source>
</evidence>
<evidence type="ECO:0000256" key="1">
    <source>
        <dbReference type="ARBA" id="ARBA00004123"/>
    </source>
</evidence>
<dbReference type="GO" id="GO:0009649">
    <property type="term" value="P:entrainment of circadian clock"/>
    <property type="evidence" value="ECO:0007669"/>
    <property type="project" value="TreeGrafter"/>
</dbReference>
<proteinExistence type="predicted"/>
<comment type="caution">
    <text evidence="5">The sequence shown here is derived from an EMBL/GenBank/DDBJ whole genome shotgun (WGS) entry which is preliminary data.</text>
</comment>
<dbReference type="Proteomes" id="UP000502823">
    <property type="component" value="Unassembled WGS sequence"/>
</dbReference>
<feature type="domain" description="Timeless N-terminal" evidence="4">
    <location>
        <begin position="23"/>
        <end position="284"/>
    </location>
</feature>
<dbReference type="GO" id="GO:0000076">
    <property type="term" value="P:DNA replication checkpoint signaling"/>
    <property type="evidence" value="ECO:0007669"/>
    <property type="project" value="TreeGrafter"/>
</dbReference>
<evidence type="ECO:0000259" key="4">
    <source>
        <dbReference type="Pfam" id="PF04821"/>
    </source>
</evidence>
<evidence type="ECO:0000256" key="2">
    <source>
        <dbReference type="ARBA" id="ARBA00023242"/>
    </source>
</evidence>
<organism evidence="5 6">
    <name type="scientific">Coptotermes formosanus</name>
    <name type="common">Formosan subterranean termite</name>
    <dbReference type="NCBI Taxonomy" id="36987"/>
    <lineage>
        <taxon>Eukaryota</taxon>
        <taxon>Metazoa</taxon>
        <taxon>Ecdysozoa</taxon>
        <taxon>Arthropoda</taxon>
        <taxon>Hexapoda</taxon>
        <taxon>Insecta</taxon>
        <taxon>Pterygota</taxon>
        <taxon>Neoptera</taxon>
        <taxon>Polyneoptera</taxon>
        <taxon>Dictyoptera</taxon>
        <taxon>Blattodea</taxon>
        <taxon>Blattoidea</taxon>
        <taxon>Termitoidae</taxon>
        <taxon>Rhinotermitidae</taxon>
        <taxon>Coptotermes</taxon>
    </lineage>
</organism>
<evidence type="ECO:0000313" key="5">
    <source>
        <dbReference type="EMBL" id="GFG32720.1"/>
    </source>
</evidence>
<reference evidence="6" key="1">
    <citation type="submission" date="2020-01" db="EMBL/GenBank/DDBJ databases">
        <title>Draft genome sequence of the Termite Coptotermes fromosanus.</title>
        <authorList>
            <person name="Itakura S."/>
            <person name="Yosikawa Y."/>
            <person name="Umezawa K."/>
        </authorList>
    </citation>
    <scope>NUCLEOTIDE SEQUENCE [LARGE SCALE GENOMIC DNA]</scope>
</reference>
<dbReference type="GO" id="GO:0043111">
    <property type="term" value="P:replication fork arrest"/>
    <property type="evidence" value="ECO:0007669"/>
    <property type="project" value="TreeGrafter"/>
</dbReference>
<dbReference type="InParanoid" id="A0A6L2PMK5"/>
<sequence length="658" mass="77346">MSSLLYAELAATCNALGYFDGNKYYIDTHCQETIKDLIRYLRRDDENHEIRRYIGESKILQADLLPILKDYWEKADLFDVILRLLVNLTNPALLLYREELPAEKTSRNYYLQIITHLQSYKEALCDHTVWALLSKKLGHILQIDSMERDEDKGLVIERILILVRNVLQVPANPEAEKRTDNDASIHDQVLWSLQQSGMIDLFLYIACSENEQQYYMHILEIVSLMLREQNPTELADAAITRSVEEKERDEAELIAVRQEEICQRQAKLKKFTGARHSRFGGTYVLKDMKSISDNDIIYHKPLNKVDSLDFDQDKARQKRPKNRLPMKSEGLQRRSAFSIRLFLREFCVEFLNGAYNTLMYHVKDGLVRAKAQANDESYYMWAMKFFMEFNRNYKFQVKLVSETMSVQTFHYVQTQLENCYDMLSSDKKKMLLWSRRMHLALKAYKELLMTLTAMDKSDNSAIRESSKIIKSNIFYVVEYRELILTLLLNFDEIKFTKSYLKDLIETAHVFLKLLEHFCSDRNIVVQKRTVSRRRKGRRSNARAQETVPVRSPEELWDEVGPQISTVLQNNWNIPTDVIPFDAASDRNMDEQKVDAMCKIQTLLRNQQFEEAIGLLRAAREVWPENDCFGNANMTPEEEFMAVRDIFMANIQSEYKEYY</sequence>
<dbReference type="InterPro" id="IPR044998">
    <property type="entry name" value="Timeless"/>
</dbReference>
<accession>A0A6L2PMK5</accession>
<evidence type="ECO:0000313" key="6">
    <source>
        <dbReference type="Proteomes" id="UP000502823"/>
    </source>
</evidence>
<dbReference type="Pfam" id="PF04821">
    <property type="entry name" value="TIMELESS"/>
    <property type="match status" value="1"/>
</dbReference>
<dbReference type="PANTHER" id="PTHR22940:SF4">
    <property type="entry name" value="PROTEIN TIMELESS HOMOLOG"/>
    <property type="match status" value="1"/>
</dbReference>
<dbReference type="PANTHER" id="PTHR22940">
    <property type="entry name" value="TIMEOUT/TIMELESS-2"/>
    <property type="match status" value="1"/>
</dbReference>
<keyword evidence="6" id="KW-1185">Reference proteome</keyword>
<dbReference type="GO" id="GO:0031298">
    <property type="term" value="C:replication fork protection complex"/>
    <property type="evidence" value="ECO:0007669"/>
    <property type="project" value="TreeGrafter"/>
</dbReference>
<comment type="subcellular location">
    <subcellularLocation>
        <location evidence="1">Nucleus</location>
    </subcellularLocation>
</comment>
<keyword evidence="2" id="KW-0539">Nucleus</keyword>
<dbReference type="FunCoup" id="A0A6L2PMK5">
    <property type="interactions" value="18"/>
</dbReference>
<protein>
    <recommendedName>
        <fullName evidence="4">Timeless N-terminal domain-containing protein</fullName>
    </recommendedName>
</protein>
<dbReference type="EMBL" id="BLKM01008175">
    <property type="protein sequence ID" value="GFG32720.1"/>
    <property type="molecule type" value="Genomic_DNA"/>
</dbReference>
<keyword evidence="3" id="KW-0131">Cell cycle</keyword>